<sequence length="450" mass="49115">MQSANRARMSGRAAVAAMTVAIALMVPLWVAAQSGQSSPEGTLTLDEAVATAMQNNLELHAARQEILTARARLEHASRWAPSNPQISVRQRRRDPPGPGGTSTDFGVELSQELWIGGQRGLNRSGRQSEVESARAMIQFLELTVAARTRRAFLDLIVARESVETAQRAVAVTEEIQQSTRSRKEAGEATRIEVNSAAIGVGRARSALAEAQANANEARARLRELMADQVPEYIELSGDFNLRALDLPPRSELLNRVVGHRGDLAAAAADIAAAESDLALSKRQLIPNLTVFGFYEQEEEEDITGVGVSMPLPVLHRYGGERKEAQADLRKAQIERDTLLLEVRIGLDRAIEDYRVAKSRIEAVSEQVLASAEDNVRLTYEAFRAGEVGITAVSSAQEALLQARRAYLEARRAFIRAATDLERTSGGLLVVHGRPAEAETSREDEINEKES</sequence>
<evidence type="ECO:0000256" key="2">
    <source>
        <dbReference type="SAM" id="Coils"/>
    </source>
</evidence>
<evidence type="ECO:0000313" key="4">
    <source>
        <dbReference type="EMBL" id="RFF29702.1"/>
    </source>
</evidence>
<dbReference type="Gene3D" id="1.20.1600.10">
    <property type="entry name" value="Outer membrane efflux proteins (OEP)"/>
    <property type="match status" value="1"/>
</dbReference>
<dbReference type="OrthoDB" id="7055511at2"/>
<protein>
    <submittedName>
        <fullName evidence="4">TolC family protein</fullName>
    </submittedName>
</protein>
<organism evidence="4 5">
    <name type="scientific">Wenzhouxiangella sediminis</name>
    <dbReference type="NCBI Taxonomy" id="1792836"/>
    <lineage>
        <taxon>Bacteria</taxon>
        <taxon>Pseudomonadati</taxon>
        <taxon>Pseudomonadota</taxon>
        <taxon>Gammaproteobacteria</taxon>
        <taxon>Chromatiales</taxon>
        <taxon>Wenzhouxiangellaceae</taxon>
        <taxon>Wenzhouxiangella</taxon>
    </lineage>
</organism>
<gene>
    <name evidence="4" type="ORF">DZC52_11510</name>
</gene>
<accession>A0A3E1K6R3</accession>
<dbReference type="InterPro" id="IPR010131">
    <property type="entry name" value="MdtP/NodT-like"/>
</dbReference>
<keyword evidence="2" id="KW-0175">Coiled coil</keyword>
<evidence type="ECO:0000256" key="3">
    <source>
        <dbReference type="SAM" id="MobiDB-lite"/>
    </source>
</evidence>
<comment type="similarity">
    <text evidence="1">Belongs to the outer membrane factor (OMF) (TC 1.B.17) family.</text>
</comment>
<dbReference type="SUPFAM" id="SSF56954">
    <property type="entry name" value="Outer membrane efflux proteins (OEP)"/>
    <property type="match status" value="1"/>
</dbReference>
<keyword evidence="5" id="KW-1185">Reference proteome</keyword>
<feature type="coiled-coil region" evidence="2">
    <location>
        <begin position="314"/>
        <end position="366"/>
    </location>
</feature>
<dbReference type="Proteomes" id="UP000260351">
    <property type="component" value="Unassembled WGS sequence"/>
</dbReference>
<dbReference type="GO" id="GO:0015562">
    <property type="term" value="F:efflux transmembrane transporter activity"/>
    <property type="evidence" value="ECO:0007669"/>
    <property type="project" value="InterPro"/>
</dbReference>
<dbReference type="EMBL" id="QUZK01000042">
    <property type="protein sequence ID" value="RFF29702.1"/>
    <property type="molecule type" value="Genomic_DNA"/>
</dbReference>
<dbReference type="Pfam" id="PF02321">
    <property type="entry name" value="OEP"/>
    <property type="match status" value="2"/>
</dbReference>
<proteinExistence type="inferred from homology"/>
<comment type="caution">
    <text evidence="4">The sequence shown here is derived from an EMBL/GenBank/DDBJ whole genome shotgun (WGS) entry which is preliminary data.</text>
</comment>
<dbReference type="PANTHER" id="PTHR30203">
    <property type="entry name" value="OUTER MEMBRANE CATION EFFLUX PROTEIN"/>
    <property type="match status" value="1"/>
</dbReference>
<dbReference type="PANTHER" id="PTHR30203:SF24">
    <property type="entry name" value="BLR4935 PROTEIN"/>
    <property type="match status" value="1"/>
</dbReference>
<feature type="region of interest" description="Disordered" evidence="3">
    <location>
        <begin position="78"/>
        <end position="105"/>
    </location>
</feature>
<dbReference type="InterPro" id="IPR003423">
    <property type="entry name" value="OMP_efflux"/>
</dbReference>
<feature type="coiled-coil region" evidence="2">
    <location>
        <begin position="200"/>
        <end position="227"/>
    </location>
</feature>
<name>A0A3E1K6R3_9GAMM</name>
<dbReference type="RefSeq" id="WP_116651286.1">
    <property type="nucleotide sequence ID" value="NZ_QUZK01000042.1"/>
</dbReference>
<evidence type="ECO:0000313" key="5">
    <source>
        <dbReference type="Proteomes" id="UP000260351"/>
    </source>
</evidence>
<evidence type="ECO:0000256" key="1">
    <source>
        <dbReference type="ARBA" id="ARBA00007613"/>
    </source>
</evidence>
<dbReference type="AlphaFoldDB" id="A0A3E1K6R3"/>
<reference evidence="4 5" key="1">
    <citation type="submission" date="2018-08" db="EMBL/GenBank/DDBJ databases">
        <title>Wenzhouxiangella salilacus sp. nov., a novel bacterium isolated from a saline lake in Xinjiang Province, China.</title>
        <authorList>
            <person name="Han S."/>
        </authorList>
    </citation>
    <scope>NUCLEOTIDE SEQUENCE [LARGE SCALE GENOMIC DNA]</scope>
    <source>
        <strain evidence="4 5">XDB06</strain>
    </source>
</reference>